<evidence type="ECO:0000256" key="4">
    <source>
        <dbReference type="ARBA" id="ARBA00038168"/>
    </source>
</evidence>
<evidence type="ECO:0000256" key="1">
    <source>
        <dbReference type="ARBA" id="ARBA00022617"/>
    </source>
</evidence>
<gene>
    <name evidence="6" type="ORF">CAUPRSCDRAFT_7953</name>
</gene>
<keyword evidence="3" id="KW-0408">Iron</keyword>
<sequence length="87" mass="9682">MGVPNPSLSTPTRSITAEELAKHNTETDNWIHVDGKVMDITEFADMHPGGSMILRQVAGKDATKSFYAFHRQEVLTKYLPKLQIGVL</sequence>
<evidence type="ECO:0000256" key="3">
    <source>
        <dbReference type="ARBA" id="ARBA00023004"/>
    </source>
</evidence>
<feature type="domain" description="Cytochrome b5 heme-binding" evidence="5">
    <location>
        <begin position="12"/>
        <end position="87"/>
    </location>
</feature>
<keyword evidence="2" id="KW-0479">Metal-binding</keyword>
<dbReference type="Pfam" id="PF00173">
    <property type="entry name" value="Cyt-b5"/>
    <property type="match status" value="1"/>
</dbReference>
<reference evidence="7" key="1">
    <citation type="journal article" date="2018" name="Nat. Microbiol.">
        <title>Leveraging single-cell genomics to expand the fungal tree of life.</title>
        <authorList>
            <person name="Ahrendt S.R."/>
            <person name="Quandt C.A."/>
            <person name="Ciobanu D."/>
            <person name="Clum A."/>
            <person name="Salamov A."/>
            <person name="Andreopoulos B."/>
            <person name="Cheng J.F."/>
            <person name="Woyke T."/>
            <person name="Pelin A."/>
            <person name="Henrissat B."/>
            <person name="Reynolds N.K."/>
            <person name="Benny G.L."/>
            <person name="Smith M.E."/>
            <person name="James T.Y."/>
            <person name="Grigoriev I.V."/>
        </authorList>
    </citation>
    <scope>NUCLEOTIDE SEQUENCE [LARGE SCALE GENOMIC DNA]</scope>
    <source>
        <strain evidence="7">ATCC 52028</strain>
    </source>
</reference>
<dbReference type="GO" id="GO:0046872">
    <property type="term" value="F:metal ion binding"/>
    <property type="evidence" value="ECO:0007669"/>
    <property type="project" value="UniProtKB-KW"/>
</dbReference>
<dbReference type="PRINTS" id="PR00363">
    <property type="entry name" value="CYTOCHROMEB5"/>
</dbReference>
<dbReference type="Gene3D" id="3.10.120.10">
    <property type="entry name" value="Cytochrome b5-like heme/steroid binding domain"/>
    <property type="match status" value="1"/>
</dbReference>
<dbReference type="SMART" id="SM01117">
    <property type="entry name" value="Cyt-b5"/>
    <property type="match status" value="1"/>
</dbReference>
<organism evidence="6 7">
    <name type="scientific">Caulochytrium protostelioides</name>
    <dbReference type="NCBI Taxonomy" id="1555241"/>
    <lineage>
        <taxon>Eukaryota</taxon>
        <taxon>Fungi</taxon>
        <taxon>Fungi incertae sedis</taxon>
        <taxon>Chytridiomycota</taxon>
        <taxon>Chytridiomycota incertae sedis</taxon>
        <taxon>Chytridiomycetes</taxon>
        <taxon>Caulochytriales</taxon>
        <taxon>Caulochytriaceae</taxon>
        <taxon>Caulochytrium</taxon>
    </lineage>
</organism>
<protein>
    <submittedName>
        <fullName evidence="6">Cytochrome b5-like Heme/Steroid binding domain-containing protein</fullName>
    </submittedName>
</protein>
<evidence type="ECO:0000313" key="7">
    <source>
        <dbReference type="Proteomes" id="UP000268535"/>
    </source>
</evidence>
<accession>A0A4P9WYJ5</accession>
<dbReference type="PROSITE" id="PS50255">
    <property type="entry name" value="CYTOCHROME_B5_2"/>
    <property type="match status" value="1"/>
</dbReference>
<dbReference type="SUPFAM" id="SSF55856">
    <property type="entry name" value="Cytochrome b5-like heme/steroid binding domain"/>
    <property type="match status" value="1"/>
</dbReference>
<dbReference type="GO" id="GO:0016020">
    <property type="term" value="C:membrane"/>
    <property type="evidence" value="ECO:0007669"/>
    <property type="project" value="TreeGrafter"/>
</dbReference>
<proteinExistence type="inferred from homology"/>
<dbReference type="InterPro" id="IPR001199">
    <property type="entry name" value="Cyt_B5-like_heme/steroid-bd"/>
</dbReference>
<feature type="non-terminal residue" evidence="6">
    <location>
        <position position="87"/>
    </location>
</feature>
<dbReference type="Proteomes" id="UP000268535">
    <property type="component" value="Unassembled WGS sequence"/>
</dbReference>
<dbReference type="InterPro" id="IPR036400">
    <property type="entry name" value="Cyt_B5-like_heme/steroid_sf"/>
</dbReference>
<keyword evidence="1" id="KW-0349">Heme</keyword>
<comment type="similarity">
    <text evidence="4">Belongs to the cytochrome b5 family.</text>
</comment>
<dbReference type="InterPro" id="IPR050668">
    <property type="entry name" value="Cytochrome_b5"/>
</dbReference>
<dbReference type="PANTHER" id="PTHR19359:SF14">
    <property type="entry name" value="CYTOCHROME B5 A"/>
    <property type="match status" value="1"/>
</dbReference>
<dbReference type="EMBL" id="ML009796">
    <property type="protein sequence ID" value="RKO96590.1"/>
    <property type="molecule type" value="Genomic_DNA"/>
</dbReference>
<name>A0A4P9WYJ5_9FUNG</name>
<evidence type="ECO:0000256" key="2">
    <source>
        <dbReference type="ARBA" id="ARBA00022723"/>
    </source>
</evidence>
<evidence type="ECO:0000313" key="6">
    <source>
        <dbReference type="EMBL" id="RKO96590.1"/>
    </source>
</evidence>
<evidence type="ECO:0000259" key="5">
    <source>
        <dbReference type="PROSITE" id="PS50255"/>
    </source>
</evidence>
<dbReference type="PANTHER" id="PTHR19359">
    <property type="entry name" value="CYTOCHROME B5"/>
    <property type="match status" value="1"/>
</dbReference>
<dbReference type="GO" id="GO:0020037">
    <property type="term" value="F:heme binding"/>
    <property type="evidence" value="ECO:0007669"/>
    <property type="project" value="TreeGrafter"/>
</dbReference>
<dbReference type="AlphaFoldDB" id="A0A4P9WYJ5"/>